<comment type="caution">
    <text evidence="1">The sequence shown here is derived from an EMBL/GenBank/DDBJ whole genome shotgun (WGS) entry which is preliminary data.</text>
</comment>
<organism evidence="1 2">
    <name type="scientific">Pseudomonas syringae pv. aptata</name>
    <dbReference type="NCBI Taxonomy" id="83167"/>
    <lineage>
        <taxon>Bacteria</taxon>
        <taxon>Pseudomonadati</taxon>
        <taxon>Pseudomonadota</taxon>
        <taxon>Gammaproteobacteria</taxon>
        <taxon>Pseudomonadales</taxon>
        <taxon>Pseudomonadaceae</taxon>
        <taxon>Pseudomonas</taxon>
        <taxon>Pseudomonas syringae</taxon>
    </lineage>
</organism>
<protein>
    <submittedName>
        <fullName evidence="1">Uncharacterized protein</fullName>
    </submittedName>
</protein>
<dbReference type="Proteomes" id="UP000274541">
    <property type="component" value="Unassembled WGS sequence"/>
</dbReference>
<name>A0A0Q0DPN4_PSEAP</name>
<dbReference type="AlphaFoldDB" id="A0A0Q0DPN4"/>
<proteinExistence type="predicted"/>
<accession>A0A0Q0DPN4</accession>
<sequence>MQTIDIDFDFIRTIALRIGSNPRIGHRNIGGIFRPSATYMCLNTTSTILIWRHQFAIFIYVRLRFTVTPDLRREIIIAAHYDIII</sequence>
<dbReference type="EMBL" id="RBPX01000048">
    <property type="protein sequence ID" value="RMO71439.1"/>
    <property type="molecule type" value="Genomic_DNA"/>
</dbReference>
<reference evidence="1 2" key="1">
    <citation type="submission" date="2018-08" db="EMBL/GenBank/DDBJ databases">
        <title>Recombination of ecologically and evolutionarily significant loci maintains genetic cohesion in the Pseudomonas syringae species complex.</title>
        <authorList>
            <person name="Dillon M."/>
            <person name="Thakur S."/>
            <person name="Almeida R.N.D."/>
            <person name="Weir B.S."/>
            <person name="Guttman D.S."/>
        </authorList>
    </citation>
    <scope>NUCLEOTIDE SEQUENCE [LARGE SCALE GENOMIC DNA]</scope>
    <source>
        <strain evidence="1 2">ICMP 4388</strain>
    </source>
</reference>
<evidence type="ECO:0000313" key="1">
    <source>
        <dbReference type="EMBL" id="RMO71439.1"/>
    </source>
</evidence>
<gene>
    <name evidence="1" type="ORF">ALQ37_102937</name>
</gene>
<evidence type="ECO:0000313" key="2">
    <source>
        <dbReference type="Proteomes" id="UP000274541"/>
    </source>
</evidence>